<dbReference type="CDD" id="cd01647">
    <property type="entry name" value="RT_LTR"/>
    <property type="match status" value="1"/>
</dbReference>
<proteinExistence type="predicted"/>
<keyword evidence="4" id="KW-0695">RNA-directed DNA polymerase</keyword>
<feature type="region of interest" description="Disordered" evidence="2">
    <location>
        <begin position="268"/>
        <end position="288"/>
    </location>
</feature>
<keyword evidence="1" id="KW-0862">Zinc</keyword>
<keyword evidence="4" id="KW-0548">Nucleotidyltransferase</keyword>
<feature type="compositionally biased region" description="Basic and acidic residues" evidence="2">
    <location>
        <begin position="86"/>
        <end position="98"/>
    </location>
</feature>
<protein>
    <submittedName>
        <fullName evidence="4">Putative reverse transcriptase domain-containing protein</fullName>
    </submittedName>
</protein>
<sequence>MKFEGYTYHVMCDSLDWRDTPTLFCVVLWIEGVPIDTPPVQEEVQSPRSVLEVNKKEEELEEEEESKEKEPEEEDEPKEIESEFESTARSEPKPKELEDTGASVTNNVNNANKNGGNENGGNENGGNNGCSYKTFLACNPRDYDRKKDAIALTRWIEKMESEEFKALLVEEFYPSDEMEKLENEFWNHTIVGANHTAYTDRFYELAKLVPHLVTPESKRIGRYIHGLVPQTHGMLRATQPTTIQSAIFTAGILTNKVVRCGTLSKGSEKRKKVEETNKQGGSRNDNKRVKVGNGFVAAAPFRNEYAGYYSKYTKCFTHHPDGVACRVCYKWTCYECGSRDHVCNTCPKLNRAPGQVGNRLTIDGNQNTRNNENQARGRAFNVNAVDALQDSKVVTNTFSLNDHFATKKDGSFRMCIDYRKLNKLTVKNHYPLPRIDDLFDQLQGSCYFSKIDLRSVMPFGLTNAPAVFMDLMNWVCKSYIDKFVIVFIDDILIYSKSKKDHEGHLRLVLELLKKERLFAKFSKCGFWLQEVHFLGHVVNSNDIHVDPSKIKAVKN</sequence>
<dbReference type="InterPro" id="IPR043502">
    <property type="entry name" value="DNA/RNA_pol_sf"/>
</dbReference>
<dbReference type="GO" id="GO:0003676">
    <property type="term" value="F:nucleic acid binding"/>
    <property type="evidence" value="ECO:0007669"/>
    <property type="project" value="InterPro"/>
</dbReference>
<dbReference type="Pfam" id="PF03732">
    <property type="entry name" value="Retrotrans_gag"/>
    <property type="match status" value="1"/>
</dbReference>
<dbReference type="Pfam" id="PF00078">
    <property type="entry name" value="RVT_1"/>
    <property type="match status" value="1"/>
</dbReference>
<evidence type="ECO:0000259" key="3">
    <source>
        <dbReference type="PROSITE" id="PS50158"/>
    </source>
</evidence>
<name>A0A699H274_TANCI</name>
<reference evidence="4" key="1">
    <citation type="journal article" date="2019" name="Sci. Rep.">
        <title>Draft genome of Tanacetum cinerariifolium, the natural source of mosquito coil.</title>
        <authorList>
            <person name="Yamashiro T."/>
            <person name="Shiraishi A."/>
            <person name="Satake H."/>
            <person name="Nakayama K."/>
        </authorList>
    </citation>
    <scope>NUCLEOTIDE SEQUENCE</scope>
</reference>
<feature type="compositionally biased region" description="Low complexity" evidence="2">
    <location>
        <begin position="106"/>
        <end position="116"/>
    </location>
</feature>
<dbReference type="InterPro" id="IPR053134">
    <property type="entry name" value="RNA-dir_DNA_polymerase"/>
</dbReference>
<dbReference type="PANTHER" id="PTHR24559:SF444">
    <property type="entry name" value="REVERSE TRANSCRIPTASE DOMAIN-CONTAINING PROTEIN"/>
    <property type="match status" value="1"/>
</dbReference>
<dbReference type="SUPFAM" id="SSF56672">
    <property type="entry name" value="DNA/RNA polymerases"/>
    <property type="match status" value="1"/>
</dbReference>
<dbReference type="GO" id="GO:0008270">
    <property type="term" value="F:zinc ion binding"/>
    <property type="evidence" value="ECO:0007669"/>
    <property type="project" value="UniProtKB-KW"/>
</dbReference>
<feature type="region of interest" description="Disordered" evidence="2">
    <location>
        <begin position="38"/>
        <end position="126"/>
    </location>
</feature>
<gene>
    <name evidence="4" type="ORF">Tci_285528</name>
</gene>
<keyword evidence="1" id="KW-0863">Zinc-finger</keyword>
<evidence type="ECO:0000313" key="4">
    <source>
        <dbReference type="EMBL" id="GEX13553.1"/>
    </source>
</evidence>
<organism evidence="4">
    <name type="scientific">Tanacetum cinerariifolium</name>
    <name type="common">Dalmatian daisy</name>
    <name type="synonym">Chrysanthemum cinerariifolium</name>
    <dbReference type="NCBI Taxonomy" id="118510"/>
    <lineage>
        <taxon>Eukaryota</taxon>
        <taxon>Viridiplantae</taxon>
        <taxon>Streptophyta</taxon>
        <taxon>Embryophyta</taxon>
        <taxon>Tracheophyta</taxon>
        <taxon>Spermatophyta</taxon>
        <taxon>Magnoliopsida</taxon>
        <taxon>eudicotyledons</taxon>
        <taxon>Gunneridae</taxon>
        <taxon>Pentapetalae</taxon>
        <taxon>asterids</taxon>
        <taxon>campanulids</taxon>
        <taxon>Asterales</taxon>
        <taxon>Asteraceae</taxon>
        <taxon>Asteroideae</taxon>
        <taxon>Anthemideae</taxon>
        <taxon>Anthemidinae</taxon>
        <taxon>Tanacetum</taxon>
    </lineage>
</organism>
<dbReference type="InterPro" id="IPR000477">
    <property type="entry name" value="RT_dom"/>
</dbReference>
<dbReference type="GO" id="GO:0003964">
    <property type="term" value="F:RNA-directed DNA polymerase activity"/>
    <property type="evidence" value="ECO:0007669"/>
    <property type="project" value="UniProtKB-KW"/>
</dbReference>
<feature type="domain" description="CCHC-type" evidence="3">
    <location>
        <begin position="333"/>
        <end position="348"/>
    </location>
</feature>
<dbReference type="AlphaFoldDB" id="A0A699H274"/>
<evidence type="ECO:0000256" key="2">
    <source>
        <dbReference type="SAM" id="MobiDB-lite"/>
    </source>
</evidence>
<dbReference type="PROSITE" id="PS50158">
    <property type="entry name" value="ZF_CCHC"/>
    <property type="match status" value="1"/>
</dbReference>
<dbReference type="InterPro" id="IPR001878">
    <property type="entry name" value="Znf_CCHC"/>
</dbReference>
<dbReference type="InterPro" id="IPR043128">
    <property type="entry name" value="Rev_trsase/Diguanyl_cyclase"/>
</dbReference>
<feature type="compositionally biased region" description="Gly residues" evidence="2">
    <location>
        <begin position="117"/>
        <end position="126"/>
    </location>
</feature>
<keyword evidence="4" id="KW-0808">Transferase</keyword>
<dbReference type="PANTHER" id="PTHR24559">
    <property type="entry name" value="TRANSPOSON TY3-I GAG-POL POLYPROTEIN"/>
    <property type="match status" value="1"/>
</dbReference>
<keyword evidence="1" id="KW-0479">Metal-binding</keyword>
<dbReference type="FunFam" id="3.30.70.270:FF:000003">
    <property type="entry name" value="Transposon Ty3-G Gag-Pol polyprotein"/>
    <property type="match status" value="1"/>
</dbReference>
<dbReference type="EMBL" id="BKCJ010091375">
    <property type="protein sequence ID" value="GEX13553.1"/>
    <property type="molecule type" value="Genomic_DNA"/>
</dbReference>
<dbReference type="InterPro" id="IPR005162">
    <property type="entry name" value="Retrotrans_gag_dom"/>
</dbReference>
<dbReference type="Gene3D" id="3.10.10.10">
    <property type="entry name" value="HIV Type 1 Reverse Transcriptase, subunit A, domain 1"/>
    <property type="match status" value="1"/>
</dbReference>
<accession>A0A699H274</accession>
<dbReference type="Gene3D" id="3.30.70.270">
    <property type="match status" value="2"/>
</dbReference>
<feature type="compositionally biased region" description="Acidic residues" evidence="2">
    <location>
        <begin position="59"/>
        <end position="84"/>
    </location>
</feature>
<evidence type="ECO:0000256" key="1">
    <source>
        <dbReference type="PROSITE-ProRule" id="PRU00047"/>
    </source>
</evidence>
<comment type="caution">
    <text evidence="4">The sequence shown here is derived from an EMBL/GenBank/DDBJ whole genome shotgun (WGS) entry which is preliminary data.</text>
</comment>